<evidence type="ECO:0000313" key="2">
    <source>
        <dbReference type="Proteomes" id="UP000694906"/>
    </source>
</evidence>
<sequence>MWVPRTGQKLSWGTPGTGCPWLPGAVDQAVKGDGARKEIAAASPGMMPPGEADGPSLMLPGPTPAARAQSSFPALRTALVISIDGQRLMINHYKGLGQRLKNPEPRASPLPPCALRPAKHTGLDEDAGPKGQHETTAVGRAMWAAQGLTQVTCKDMWMGDGDISQPGQSTLSLWAAAGHTEGDTAAAGQGGQTGSCDPQDTLEPPPLKYLEGT</sequence>
<evidence type="ECO:0000313" key="3">
    <source>
        <dbReference type="RefSeq" id="XP_021120279.1"/>
    </source>
</evidence>
<proteinExistence type="predicted"/>
<organism evidence="2 3">
    <name type="scientific">Heterocephalus glaber</name>
    <name type="common">Naked mole rat</name>
    <dbReference type="NCBI Taxonomy" id="10181"/>
    <lineage>
        <taxon>Eukaryota</taxon>
        <taxon>Metazoa</taxon>
        <taxon>Chordata</taxon>
        <taxon>Craniata</taxon>
        <taxon>Vertebrata</taxon>
        <taxon>Euteleostomi</taxon>
        <taxon>Mammalia</taxon>
        <taxon>Eutheria</taxon>
        <taxon>Euarchontoglires</taxon>
        <taxon>Glires</taxon>
        <taxon>Rodentia</taxon>
        <taxon>Hystricomorpha</taxon>
        <taxon>Bathyergidae</taxon>
        <taxon>Heterocephalus</taxon>
    </lineage>
</organism>
<evidence type="ECO:0000256" key="1">
    <source>
        <dbReference type="SAM" id="MobiDB-lite"/>
    </source>
</evidence>
<dbReference type="RefSeq" id="XP_021120279.1">
    <property type="nucleotide sequence ID" value="XM_021264620.1"/>
</dbReference>
<reference evidence="3" key="1">
    <citation type="submission" date="2025-08" db="UniProtKB">
        <authorList>
            <consortium name="RefSeq"/>
        </authorList>
    </citation>
    <scope>IDENTIFICATION</scope>
</reference>
<dbReference type="AlphaFoldDB" id="A0AAX6TFG6"/>
<feature type="region of interest" description="Disordered" evidence="1">
    <location>
        <begin position="174"/>
        <end position="213"/>
    </location>
</feature>
<protein>
    <submittedName>
        <fullName evidence="3">Uncharacterized protein LOC101708791 isoform X1</fullName>
    </submittedName>
</protein>
<name>A0AAX6TFG6_HETGA</name>
<dbReference type="Proteomes" id="UP000694906">
    <property type="component" value="Unplaced"/>
</dbReference>
<gene>
    <name evidence="3" type="primary">LOC101708791</name>
</gene>
<accession>A0AAX6TFG6</accession>
<dbReference type="GeneID" id="101708791"/>
<keyword evidence="2" id="KW-1185">Reference proteome</keyword>